<proteinExistence type="inferred from homology"/>
<dbReference type="GO" id="GO:1904380">
    <property type="term" value="P:endoplasmic reticulum mannose trimming"/>
    <property type="evidence" value="ECO:0007669"/>
    <property type="project" value="InterPro"/>
</dbReference>
<accession>A0A564Z198</accession>
<keyword evidence="4" id="KW-0325">Glycoprotein</keyword>
<evidence type="ECO:0000256" key="1">
    <source>
        <dbReference type="ARBA" id="ARBA00004240"/>
    </source>
</evidence>
<comment type="subcellular location">
    <subcellularLocation>
        <location evidence="1">Endoplasmic reticulum</location>
    </subcellularLocation>
</comment>
<keyword evidence="5" id="KW-0326">Glycosidase</keyword>
<feature type="chain" id="PRO_5021946080" description="alpha-1,2-Mannosidase" evidence="6">
    <location>
        <begin position="21"/>
        <end position="111"/>
    </location>
</feature>
<evidence type="ECO:0000256" key="5">
    <source>
        <dbReference type="RuleBase" id="RU361193"/>
    </source>
</evidence>
<dbReference type="PANTHER" id="PTHR45679:SF2">
    <property type="entry name" value="ER DEGRADATION-ENHANCING ALPHA-MANNOSIDASE-LIKE PROTEIN 3"/>
    <property type="match status" value="1"/>
</dbReference>
<dbReference type="InterPro" id="IPR012341">
    <property type="entry name" value="6hp_glycosidase-like_sf"/>
</dbReference>
<evidence type="ECO:0000313" key="7">
    <source>
        <dbReference type="EMBL" id="VUZ52678.1"/>
    </source>
</evidence>
<comment type="similarity">
    <text evidence="2 5">Belongs to the glycosyl hydrolase 47 family.</text>
</comment>
<dbReference type="EMBL" id="CABIJS010000521">
    <property type="protein sequence ID" value="VUZ52678.1"/>
    <property type="molecule type" value="Genomic_DNA"/>
</dbReference>
<dbReference type="Proteomes" id="UP000321570">
    <property type="component" value="Unassembled WGS sequence"/>
</dbReference>
<gene>
    <name evidence="7" type="ORF">WMSIL1_LOCUS11193</name>
</gene>
<evidence type="ECO:0000313" key="8">
    <source>
        <dbReference type="Proteomes" id="UP000321570"/>
    </source>
</evidence>
<reference evidence="7 8" key="1">
    <citation type="submission" date="2019-07" db="EMBL/GenBank/DDBJ databases">
        <authorList>
            <person name="Jastrzebski P J."/>
            <person name="Paukszto L."/>
            <person name="Jastrzebski P J."/>
        </authorList>
    </citation>
    <scope>NUCLEOTIDE SEQUENCE [LARGE SCALE GENOMIC DNA]</scope>
    <source>
        <strain evidence="7 8">WMS-il1</strain>
    </source>
</reference>
<dbReference type="InterPro" id="IPR044674">
    <property type="entry name" value="EDEM1/2/3"/>
</dbReference>
<dbReference type="GO" id="GO:0005975">
    <property type="term" value="P:carbohydrate metabolic process"/>
    <property type="evidence" value="ECO:0007669"/>
    <property type="project" value="InterPro"/>
</dbReference>
<dbReference type="Pfam" id="PF01532">
    <property type="entry name" value="Glyco_hydro_47"/>
    <property type="match status" value="1"/>
</dbReference>
<feature type="signal peptide" evidence="6">
    <location>
        <begin position="1"/>
        <end position="20"/>
    </location>
</feature>
<evidence type="ECO:0000256" key="3">
    <source>
        <dbReference type="ARBA" id="ARBA00022824"/>
    </source>
</evidence>
<dbReference type="GO" id="GO:0044322">
    <property type="term" value="C:endoplasmic reticulum quality control compartment"/>
    <property type="evidence" value="ECO:0007669"/>
    <property type="project" value="GOC"/>
</dbReference>
<dbReference type="SUPFAM" id="SSF48225">
    <property type="entry name" value="Seven-hairpin glycosidases"/>
    <property type="match status" value="1"/>
</dbReference>
<dbReference type="PANTHER" id="PTHR45679">
    <property type="entry name" value="ER DEGRADATION-ENHANCING ALPHA-MANNOSIDASE-LIKE PROTEIN 2"/>
    <property type="match status" value="1"/>
</dbReference>
<keyword evidence="3" id="KW-0256">Endoplasmic reticulum</keyword>
<evidence type="ECO:0000256" key="6">
    <source>
        <dbReference type="SAM" id="SignalP"/>
    </source>
</evidence>
<dbReference type="InterPro" id="IPR001382">
    <property type="entry name" value="Glyco_hydro_47"/>
</dbReference>
<protein>
    <recommendedName>
        <fullName evidence="5">alpha-1,2-Mannosidase</fullName>
        <ecNumber evidence="5">3.2.1.-</ecNumber>
    </recommendedName>
</protein>
<dbReference type="EC" id="3.2.1.-" evidence="5"/>
<feature type="non-terminal residue" evidence="7">
    <location>
        <position position="111"/>
    </location>
</feature>
<name>A0A564Z198_HYMDI</name>
<evidence type="ECO:0000256" key="2">
    <source>
        <dbReference type="ARBA" id="ARBA00007658"/>
    </source>
</evidence>
<sequence length="111" mass="12932">MNSIGRSSCILLICIFFVRCDDLYSINHMKFEDLRNKSKEMFFHAYNNYMNHAYPADELMPLSCRGRYRGKEPPRGTVDEALGNFSLSLIDSLDTLFIMGEFDEFEKAVIR</sequence>
<keyword evidence="6" id="KW-0732">Signal</keyword>
<dbReference type="PRINTS" id="PR00747">
    <property type="entry name" value="GLYHDRLASE47"/>
</dbReference>
<organism evidence="7 8">
    <name type="scientific">Hymenolepis diminuta</name>
    <name type="common">Rat tapeworm</name>
    <dbReference type="NCBI Taxonomy" id="6216"/>
    <lineage>
        <taxon>Eukaryota</taxon>
        <taxon>Metazoa</taxon>
        <taxon>Spiralia</taxon>
        <taxon>Lophotrochozoa</taxon>
        <taxon>Platyhelminthes</taxon>
        <taxon>Cestoda</taxon>
        <taxon>Eucestoda</taxon>
        <taxon>Cyclophyllidea</taxon>
        <taxon>Hymenolepididae</taxon>
        <taxon>Hymenolepis</taxon>
    </lineage>
</organism>
<dbReference type="GO" id="GO:0005509">
    <property type="term" value="F:calcium ion binding"/>
    <property type="evidence" value="ECO:0007669"/>
    <property type="project" value="InterPro"/>
</dbReference>
<dbReference type="GO" id="GO:0016020">
    <property type="term" value="C:membrane"/>
    <property type="evidence" value="ECO:0007669"/>
    <property type="project" value="InterPro"/>
</dbReference>
<evidence type="ECO:0000256" key="4">
    <source>
        <dbReference type="ARBA" id="ARBA00023180"/>
    </source>
</evidence>
<dbReference type="GO" id="GO:0004571">
    <property type="term" value="F:mannosyl-oligosaccharide 1,2-alpha-mannosidase activity"/>
    <property type="evidence" value="ECO:0007669"/>
    <property type="project" value="InterPro"/>
</dbReference>
<keyword evidence="8" id="KW-1185">Reference proteome</keyword>
<dbReference type="InterPro" id="IPR036026">
    <property type="entry name" value="Seven-hairpin_glycosidases"/>
</dbReference>
<keyword evidence="5" id="KW-0378">Hydrolase</keyword>
<dbReference type="AlphaFoldDB" id="A0A564Z198"/>
<dbReference type="Gene3D" id="1.50.10.10">
    <property type="match status" value="1"/>
</dbReference>